<gene>
    <name evidence="4" type="ORF">NCGR_LOCUS14013</name>
</gene>
<dbReference type="InterPro" id="IPR002213">
    <property type="entry name" value="UDP_glucos_trans"/>
</dbReference>
<dbReference type="CDD" id="cd03784">
    <property type="entry name" value="GT1_Gtf-like"/>
    <property type="match status" value="1"/>
</dbReference>
<keyword evidence="2" id="KW-0808">Transferase</keyword>
<dbReference type="GO" id="GO:0080043">
    <property type="term" value="F:quercetin 3-O-glucosyltransferase activity"/>
    <property type="evidence" value="ECO:0007669"/>
    <property type="project" value="TreeGrafter"/>
</dbReference>
<evidence type="ECO:0000256" key="1">
    <source>
        <dbReference type="ARBA" id="ARBA00009995"/>
    </source>
</evidence>
<dbReference type="EMBL" id="CAJGYO010000003">
    <property type="protein sequence ID" value="CAD6220548.1"/>
    <property type="molecule type" value="Genomic_DNA"/>
</dbReference>
<evidence type="ECO:0000313" key="4">
    <source>
        <dbReference type="EMBL" id="CAD6220548.1"/>
    </source>
</evidence>
<dbReference type="SUPFAM" id="SSF53756">
    <property type="entry name" value="UDP-Glycosyltransferase/glycogen phosphorylase"/>
    <property type="match status" value="1"/>
</dbReference>
<dbReference type="OrthoDB" id="5835829at2759"/>
<feature type="compositionally biased region" description="Basic and acidic residues" evidence="3">
    <location>
        <begin position="477"/>
        <end position="491"/>
    </location>
</feature>
<evidence type="ECO:0000313" key="5">
    <source>
        <dbReference type="Proteomes" id="UP000604825"/>
    </source>
</evidence>
<comment type="caution">
    <text evidence="4">The sequence shown here is derived from an EMBL/GenBank/DDBJ whole genome shotgun (WGS) entry which is preliminary data.</text>
</comment>
<protein>
    <submittedName>
        <fullName evidence="4">Uncharacterized protein</fullName>
    </submittedName>
</protein>
<proteinExistence type="inferred from homology"/>
<accession>A0A811NED5</accession>
<feature type="region of interest" description="Disordered" evidence="3">
    <location>
        <begin position="455"/>
        <end position="509"/>
    </location>
</feature>
<dbReference type="AlphaFoldDB" id="A0A811NED5"/>
<feature type="compositionally biased region" description="Basic residues" evidence="3">
    <location>
        <begin position="455"/>
        <end position="465"/>
    </location>
</feature>
<evidence type="ECO:0000256" key="2">
    <source>
        <dbReference type="ARBA" id="ARBA00022679"/>
    </source>
</evidence>
<feature type="compositionally biased region" description="Low complexity" evidence="3">
    <location>
        <begin position="466"/>
        <end position="476"/>
    </location>
</feature>
<reference evidence="4" key="1">
    <citation type="submission" date="2020-10" db="EMBL/GenBank/DDBJ databases">
        <authorList>
            <person name="Han B."/>
            <person name="Lu T."/>
            <person name="Zhao Q."/>
            <person name="Huang X."/>
            <person name="Zhao Y."/>
        </authorList>
    </citation>
    <scope>NUCLEOTIDE SEQUENCE</scope>
</reference>
<name>A0A811NED5_9POAL</name>
<keyword evidence="5" id="KW-1185">Reference proteome</keyword>
<sequence>MAGQDEHRDGSSHRRQVVLFSLPFQGHLNPMLKLAAVLHARGLGVTVLHTDFNAPDPARHPQLTFVPIHETLRDEATSPDSDILTKLLALNAACEAPFRQALASLLRRGQNVSCAVVDGQCYAALGAAGRFGVPVLALRTDTPPRCATCWRVDELVPHCPAEEKLDELVPDLEPLRVRDLLRVDDCDTDEMCSFITCVADAVGASVSGIVINTLEAMEASELAKIRRELSLPAFAIGPLHLLSSQDSAEQSLYTPDVSCRDWLDLHPARSVLYVSLGSLACVDRGVFEEMAWGMAGSGVPFLWVVRPGLVSGEEVPSLPDGFSEEIRNRGKIVTWAPQREVLAHAAIAAFWTHCGWNSILESFCEGVPMLVQPCFADQIVNARYVTHEWGVGLEVGEVLERESVAKVVNQVMVGEDGPLMRERAHRLQMQASAATSSAMDSLVQYVLSRALRRLPRSPTAARRKSAPPATTRAPRSATRDRRLLRPREGSAAREWPSQAGSKAMAHGRRTYPSTLSRSCFARALLAPRRSFCSVPLSFHRSGNQRHVNTANAKERDCLCY</sequence>
<comment type="similarity">
    <text evidence="1">Belongs to the UDP-glycosyltransferase family.</text>
</comment>
<evidence type="ECO:0000256" key="3">
    <source>
        <dbReference type="SAM" id="MobiDB-lite"/>
    </source>
</evidence>
<dbReference type="Pfam" id="PF00201">
    <property type="entry name" value="UDPGT"/>
    <property type="match status" value="1"/>
</dbReference>
<organism evidence="4 5">
    <name type="scientific">Miscanthus lutarioriparius</name>
    <dbReference type="NCBI Taxonomy" id="422564"/>
    <lineage>
        <taxon>Eukaryota</taxon>
        <taxon>Viridiplantae</taxon>
        <taxon>Streptophyta</taxon>
        <taxon>Embryophyta</taxon>
        <taxon>Tracheophyta</taxon>
        <taxon>Spermatophyta</taxon>
        <taxon>Magnoliopsida</taxon>
        <taxon>Liliopsida</taxon>
        <taxon>Poales</taxon>
        <taxon>Poaceae</taxon>
        <taxon>PACMAD clade</taxon>
        <taxon>Panicoideae</taxon>
        <taxon>Andropogonodae</taxon>
        <taxon>Andropogoneae</taxon>
        <taxon>Saccharinae</taxon>
        <taxon>Miscanthus</taxon>
    </lineage>
</organism>
<dbReference type="Gene3D" id="3.40.50.2000">
    <property type="entry name" value="Glycogen Phosphorylase B"/>
    <property type="match status" value="2"/>
</dbReference>
<dbReference type="PANTHER" id="PTHR11926">
    <property type="entry name" value="GLUCOSYL/GLUCURONOSYL TRANSFERASES"/>
    <property type="match status" value="1"/>
</dbReference>
<dbReference type="GO" id="GO:0080044">
    <property type="term" value="F:quercetin 7-O-glucosyltransferase activity"/>
    <property type="evidence" value="ECO:0007669"/>
    <property type="project" value="TreeGrafter"/>
</dbReference>
<dbReference type="Proteomes" id="UP000604825">
    <property type="component" value="Unassembled WGS sequence"/>
</dbReference>
<dbReference type="FunFam" id="3.40.50.2000:FF:000040">
    <property type="entry name" value="UDP-glycosyltransferase 76C1"/>
    <property type="match status" value="1"/>
</dbReference>
<dbReference type="PANTHER" id="PTHR11926:SF1376">
    <property type="entry name" value="UDP-GLYCOSYLTRANSFERASES DOMAIN-CONTAINING PROTEIN"/>
    <property type="match status" value="1"/>
</dbReference>